<feature type="region of interest" description="Disordered" evidence="1">
    <location>
        <begin position="1"/>
        <end position="47"/>
    </location>
</feature>
<reference evidence="2" key="1">
    <citation type="journal article" date="2017" name="Nature">
        <title>The genome of Chenopodium quinoa.</title>
        <authorList>
            <person name="Jarvis D.E."/>
            <person name="Ho Y.S."/>
            <person name="Lightfoot D.J."/>
            <person name="Schmoeckel S.M."/>
            <person name="Li B."/>
            <person name="Borm T.J.A."/>
            <person name="Ohyanagi H."/>
            <person name="Mineta K."/>
            <person name="Michell C.T."/>
            <person name="Saber N."/>
            <person name="Kharbatia N.M."/>
            <person name="Rupper R.R."/>
            <person name="Sharp A.R."/>
            <person name="Dally N."/>
            <person name="Boughton B.A."/>
            <person name="Woo Y.H."/>
            <person name="Gao G."/>
            <person name="Schijlen E.G.W.M."/>
            <person name="Guo X."/>
            <person name="Momin A.A."/>
            <person name="Negrao S."/>
            <person name="Al-Babili S."/>
            <person name="Gehring C."/>
            <person name="Roessner U."/>
            <person name="Jung C."/>
            <person name="Murphy K."/>
            <person name="Arold S.T."/>
            <person name="Gojobori T."/>
            <person name="van der Linden C.G."/>
            <person name="van Loo E.N."/>
            <person name="Jellen E.N."/>
            <person name="Maughan P.J."/>
            <person name="Tester M."/>
        </authorList>
    </citation>
    <scope>NUCLEOTIDE SEQUENCE [LARGE SCALE GENOMIC DNA]</scope>
    <source>
        <strain evidence="2">cv. PI 614886</strain>
    </source>
</reference>
<feature type="compositionally biased region" description="Polar residues" evidence="1">
    <location>
        <begin position="36"/>
        <end position="46"/>
    </location>
</feature>
<reference evidence="2" key="2">
    <citation type="submission" date="2021-03" db="UniProtKB">
        <authorList>
            <consortium name="EnsemblPlants"/>
        </authorList>
    </citation>
    <scope>IDENTIFICATION</scope>
</reference>
<dbReference type="Proteomes" id="UP000596660">
    <property type="component" value="Unplaced"/>
</dbReference>
<dbReference type="InterPro" id="IPR019141">
    <property type="entry name" value="DUF2045"/>
</dbReference>
<proteinExistence type="predicted"/>
<dbReference type="AlphaFoldDB" id="A0A803L6P6"/>
<feature type="region of interest" description="Disordered" evidence="1">
    <location>
        <begin position="636"/>
        <end position="657"/>
    </location>
</feature>
<feature type="compositionally biased region" description="Basic and acidic residues" evidence="1">
    <location>
        <begin position="636"/>
        <end position="646"/>
    </location>
</feature>
<dbReference type="EnsemblPlants" id="AUR62007535-RA">
    <property type="protein sequence ID" value="AUR62007535-RA:cds"/>
    <property type="gene ID" value="AUR62007535"/>
</dbReference>
<evidence type="ECO:0000256" key="1">
    <source>
        <dbReference type="SAM" id="MobiDB-lite"/>
    </source>
</evidence>
<sequence length="746" mass="84071">MHNDRYEVASTDEFLSNLNQPPKTVAKLTPREGKKQSTSLHSNEINPKNVAPVRHCLELQHVPPPVSPIFEDDITSSFDDDSEGQCSKTSKAKKAGGTQPSEHLNQENEEGGEDVNEEYHYDSEDSILWDDILGKELVYDDDEMIAIRGEVLETRRVQLASKWPDNDTPMIYNFEDINPQVEGVNETIGDENIQATNERGHLTGENGKWPTYWTTFEGDMNQIKEIQIHYHFLKTKIRMILMFKREERRWEITSSPDLEDHTGWRIKSMQPVHEWCTRTFENRLITMDWLAKEYLDKILRNPLIKADMRARYDIVVGIRQCQRAKGIALNAVQSLMNKQYGILKPYLNELVKSNPLAFRKLLKVNLDSQNSFSDLREFLQSDSDDIPNSLKQISKLAQSDDFSDSVVRITAALTRGVFRGYQAEYTTNDTSKGESNSGFYDRFMDKLLSESGSGFASVVIGSFARNLVTAFYSIDEESARELNSGVKKNADGSVLNEAPLPRWVDAMCSDRCRDLFGECIEKFVSTAVAVYLDKTMNVNTYDELFAGLTNPKHNKQVRDLLVTVCNGSIETLVKTSHQVLTSPESGEKVGSDSSSSSVSRFVVTRSNSDVVSKTLCSMIDDAHNVISVKQNELGRGKFNDSKESRKSSSGSWMSTMSSTLAEPSNRKLVLDVTGRVTFETVRSFLEFLLGRLFSSVKRSVRAVNSAIIDTGHHVVRYVTAKSYIVATICISLCLHILGGPWQLMPA</sequence>
<feature type="region of interest" description="Disordered" evidence="1">
    <location>
        <begin position="67"/>
        <end position="113"/>
    </location>
</feature>
<evidence type="ECO:0000313" key="3">
    <source>
        <dbReference type="Proteomes" id="UP000596660"/>
    </source>
</evidence>
<feature type="compositionally biased region" description="Acidic residues" evidence="1">
    <location>
        <begin position="70"/>
        <end position="83"/>
    </location>
</feature>
<feature type="compositionally biased region" description="Low complexity" evidence="1">
    <location>
        <begin position="647"/>
        <end position="657"/>
    </location>
</feature>
<organism evidence="2 3">
    <name type="scientific">Chenopodium quinoa</name>
    <name type="common">Quinoa</name>
    <dbReference type="NCBI Taxonomy" id="63459"/>
    <lineage>
        <taxon>Eukaryota</taxon>
        <taxon>Viridiplantae</taxon>
        <taxon>Streptophyta</taxon>
        <taxon>Embryophyta</taxon>
        <taxon>Tracheophyta</taxon>
        <taxon>Spermatophyta</taxon>
        <taxon>Magnoliopsida</taxon>
        <taxon>eudicotyledons</taxon>
        <taxon>Gunneridae</taxon>
        <taxon>Pentapetalae</taxon>
        <taxon>Caryophyllales</taxon>
        <taxon>Chenopodiaceae</taxon>
        <taxon>Chenopodioideae</taxon>
        <taxon>Atripliceae</taxon>
        <taxon>Chenopodium</taxon>
    </lineage>
</organism>
<evidence type="ECO:0000313" key="2">
    <source>
        <dbReference type="EnsemblPlants" id="AUR62007535-RA:cds"/>
    </source>
</evidence>
<dbReference type="PANTHER" id="PTHR21477:SF12">
    <property type="entry name" value="PROTEIN PHLOEM PROTEIN 2-LIKE A10"/>
    <property type="match status" value="1"/>
</dbReference>
<name>A0A803L6P6_CHEQI</name>
<feature type="compositionally biased region" description="Polar residues" evidence="1">
    <location>
        <begin position="13"/>
        <end position="22"/>
    </location>
</feature>
<dbReference type="Gramene" id="AUR62007535-RA">
    <property type="protein sequence ID" value="AUR62007535-RA:cds"/>
    <property type="gene ID" value="AUR62007535"/>
</dbReference>
<accession>A0A803L6P6</accession>
<protein>
    <submittedName>
        <fullName evidence="2">Uncharacterized protein</fullName>
    </submittedName>
</protein>
<dbReference type="PANTHER" id="PTHR21477">
    <property type="entry name" value="ZGC:172139"/>
    <property type="match status" value="1"/>
</dbReference>
<keyword evidence="3" id="KW-1185">Reference proteome</keyword>